<proteinExistence type="predicted"/>
<evidence type="ECO:0000313" key="1">
    <source>
        <dbReference type="EMBL" id="CAB1459924.1"/>
    </source>
</evidence>
<gene>
    <name evidence="1" type="ORF">PLEPLA_LOCUS47761</name>
</gene>
<keyword evidence="2" id="KW-1185">Reference proteome</keyword>
<comment type="caution">
    <text evidence="1">The sequence shown here is derived from an EMBL/GenBank/DDBJ whole genome shotgun (WGS) entry which is preliminary data.</text>
</comment>
<sequence>MSRVLRCHSRAAGNDTGTALSGGGLTAWTLFRGRKRFEDKNSREWFGHRDGEDGEQPGVLTVKLCSVQTLHGFLSGSCEVNGGERGVVTNSKRRQIGQSAETPRRTRPIHTRWRVTVPIEDACAPLHYECSSSLTEQIKPS</sequence>
<reference evidence="1" key="1">
    <citation type="submission" date="2020-03" db="EMBL/GenBank/DDBJ databases">
        <authorList>
            <person name="Weist P."/>
        </authorList>
    </citation>
    <scope>NUCLEOTIDE SEQUENCE</scope>
</reference>
<accession>A0A9N7W1H6</accession>
<evidence type="ECO:0000313" key="2">
    <source>
        <dbReference type="Proteomes" id="UP001153269"/>
    </source>
</evidence>
<dbReference type="EMBL" id="CADEAL010004452">
    <property type="protein sequence ID" value="CAB1459924.1"/>
    <property type="molecule type" value="Genomic_DNA"/>
</dbReference>
<organism evidence="1 2">
    <name type="scientific">Pleuronectes platessa</name>
    <name type="common">European plaice</name>
    <dbReference type="NCBI Taxonomy" id="8262"/>
    <lineage>
        <taxon>Eukaryota</taxon>
        <taxon>Metazoa</taxon>
        <taxon>Chordata</taxon>
        <taxon>Craniata</taxon>
        <taxon>Vertebrata</taxon>
        <taxon>Euteleostomi</taxon>
        <taxon>Actinopterygii</taxon>
        <taxon>Neopterygii</taxon>
        <taxon>Teleostei</taxon>
        <taxon>Neoteleostei</taxon>
        <taxon>Acanthomorphata</taxon>
        <taxon>Carangaria</taxon>
        <taxon>Pleuronectiformes</taxon>
        <taxon>Pleuronectoidei</taxon>
        <taxon>Pleuronectidae</taxon>
        <taxon>Pleuronectes</taxon>
    </lineage>
</organism>
<protein>
    <submittedName>
        <fullName evidence="1">Uncharacterized protein</fullName>
    </submittedName>
</protein>
<name>A0A9N7W1H6_PLEPL</name>
<dbReference type="AlphaFoldDB" id="A0A9N7W1H6"/>
<dbReference type="Proteomes" id="UP001153269">
    <property type="component" value="Unassembled WGS sequence"/>
</dbReference>